<dbReference type="EMBL" id="CM031813">
    <property type="protein sequence ID" value="KAG6653772.1"/>
    <property type="molecule type" value="Genomic_DNA"/>
</dbReference>
<keyword evidence="2" id="KW-1185">Reference proteome</keyword>
<organism evidence="1 2">
    <name type="scientific">Carya illinoinensis</name>
    <name type="common">Pecan</name>
    <dbReference type="NCBI Taxonomy" id="32201"/>
    <lineage>
        <taxon>Eukaryota</taxon>
        <taxon>Viridiplantae</taxon>
        <taxon>Streptophyta</taxon>
        <taxon>Embryophyta</taxon>
        <taxon>Tracheophyta</taxon>
        <taxon>Spermatophyta</taxon>
        <taxon>Magnoliopsida</taxon>
        <taxon>eudicotyledons</taxon>
        <taxon>Gunneridae</taxon>
        <taxon>Pentapetalae</taxon>
        <taxon>rosids</taxon>
        <taxon>fabids</taxon>
        <taxon>Fagales</taxon>
        <taxon>Juglandaceae</taxon>
        <taxon>Carya</taxon>
    </lineage>
</organism>
<protein>
    <submittedName>
        <fullName evidence="1">Uncharacterized protein</fullName>
    </submittedName>
</protein>
<proteinExistence type="predicted"/>
<evidence type="ECO:0000313" key="1">
    <source>
        <dbReference type="EMBL" id="KAG6653772.1"/>
    </source>
</evidence>
<evidence type="ECO:0000313" key="2">
    <source>
        <dbReference type="Proteomes" id="UP000811609"/>
    </source>
</evidence>
<gene>
    <name evidence="1" type="ORF">CIPAW_05G099800</name>
</gene>
<comment type="caution">
    <text evidence="1">The sequence shown here is derived from an EMBL/GenBank/DDBJ whole genome shotgun (WGS) entry which is preliminary data.</text>
</comment>
<name>A0A8T1QHY5_CARIL</name>
<sequence length="35" mass="4044">MRNNFSSVSLDKYLCRMQFMEVSSTTSGSECYIID</sequence>
<reference evidence="1" key="1">
    <citation type="submission" date="2020-12" db="EMBL/GenBank/DDBJ databases">
        <title>WGS assembly of Carya illinoinensis cv. Pawnee.</title>
        <authorList>
            <person name="Platts A."/>
            <person name="Shu S."/>
            <person name="Wright S."/>
            <person name="Barry K."/>
            <person name="Edger P."/>
            <person name="Pires J.C."/>
            <person name="Schmutz J."/>
        </authorList>
    </citation>
    <scope>NUCLEOTIDE SEQUENCE</scope>
    <source>
        <tissue evidence="1">Leaf</tissue>
    </source>
</reference>
<dbReference type="AlphaFoldDB" id="A0A8T1QHY5"/>
<dbReference type="Proteomes" id="UP000811609">
    <property type="component" value="Chromosome 5"/>
</dbReference>
<accession>A0A8T1QHY5</accession>